<keyword evidence="1" id="KW-0812">Transmembrane</keyword>
<sequence length="51" mass="6293">MFNKEYCRALELRMFKKSKEIKKLRSQLFFLRLISFTFMCLFFVSQMQIAT</sequence>
<evidence type="ECO:0000313" key="3">
    <source>
        <dbReference type="Proteomes" id="UP000198862"/>
    </source>
</evidence>
<protein>
    <submittedName>
        <fullName evidence="2">Uncharacterized protein</fullName>
    </submittedName>
</protein>
<name>A0A1I1KVP1_9GAMM</name>
<accession>A0A1I1KVP1</accession>
<evidence type="ECO:0000256" key="1">
    <source>
        <dbReference type="SAM" id="Phobius"/>
    </source>
</evidence>
<reference evidence="2 3" key="1">
    <citation type="submission" date="2016-10" db="EMBL/GenBank/DDBJ databases">
        <authorList>
            <person name="de Groot N.N."/>
        </authorList>
    </citation>
    <scope>NUCLEOTIDE SEQUENCE [LARGE SCALE GENOMIC DNA]</scope>
    <source>
        <strain evidence="2 3">DSM 6059</strain>
    </source>
</reference>
<evidence type="ECO:0000313" key="2">
    <source>
        <dbReference type="EMBL" id="SFC64859.1"/>
    </source>
</evidence>
<dbReference type="Proteomes" id="UP000198862">
    <property type="component" value="Unassembled WGS sequence"/>
</dbReference>
<dbReference type="AlphaFoldDB" id="A0A1I1KVP1"/>
<proteinExistence type="predicted"/>
<organism evidence="2 3">
    <name type="scientific">Pseudoalteromonas denitrificans DSM 6059</name>
    <dbReference type="NCBI Taxonomy" id="1123010"/>
    <lineage>
        <taxon>Bacteria</taxon>
        <taxon>Pseudomonadati</taxon>
        <taxon>Pseudomonadota</taxon>
        <taxon>Gammaproteobacteria</taxon>
        <taxon>Alteromonadales</taxon>
        <taxon>Pseudoalteromonadaceae</taxon>
        <taxon>Pseudoalteromonas</taxon>
    </lineage>
</organism>
<keyword evidence="3" id="KW-1185">Reference proteome</keyword>
<feature type="transmembrane region" description="Helical" evidence="1">
    <location>
        <begin position="29"/>
        <end position="49"/>
    </location>
</feature>
<dbReference type="EMBL" id="FOLO01000014">
    <property type="protein sequence ID" value="SFC64859.1"/>
    <property type="molecule type" value="Genomic_DNA"/>
</dbReference>
<keyword evidence="1" id="KW-0472">Membrane</keyword>
<gene>
    <name evidence="2" type="ORF">SAMN02745724_02184</name>
</gene>
<keyword evidence="1" id="KW-1133">Transmembrane helix</keyword>